<dbReference type="HOGENOM" id="CLU_872769_0_0_1"/>
<organism evidence="1 2">
    <name type="scientific">Hyaloperonospora arabidopsidis (strain Emoy2)</name>
    <name type="common">Downy mildew agent</name>
    <name type="synonym">Peronospora arabidopsidis</name>
    <dbReference type="NCBI Taxonomy" id="559515"/>
    <lineage>
        <taxon>Eukaryota</taxon>
        <taxon>Sar</taxon>
        <taxon>Stramenopiles</taxon>
        <taxon>Oomycota</taxon>
        <taxon>Peronosporomycetes</taxon>
        <taxon>Peronosporales</taxon>
        <taxon>Peronosporaceae</taxon>
        <taxon>Hyaloperonospora</taxon>
    </lineage>
</organism>
<evidence type="ECO:0000313" key="2">
    <source>
        <dbReference type="Proteomes" id="UP000011713"/>
    </source>
</evidence>
<accession>M4BV21</accession>
<dbReference type="eggNOG" id="ENOG502S06R">
    <property type="taxonomic scope" value="Eukaryota"/>
</dbReference>
<name>M4BV21_HYAAE</name>
<dbReference type="EMBL" id="JH597964">
    <property type="status" value="NOT_ANNOTATED_CDS"/>
    <property type="molecule type" value="Genomic_DNA"/>
</dbReference>
<protein>
    <recommendedName>
        <fullName evidence="3">Clathrin/coatomer adaptor adaptin-like N-terminal domain-containing protein</fullName>
    </recommendedName>
</protein>
<sequence>MVATTADLVVNGSMAQALDVCRRLLRTGSSVQCVETAQLVLERLRSGGTDDSSDDVNALLRLLGNYVTPTRELTEEILSLLLFCDHRELLVHHLPKLTYQSKECVELVVQAYLELLATDRSLLVPVLGSLAEMPLDNSEKNTVVEATQSLLDAAEEGDIPAVVKSLLSMVTKSSAPKALGRLRTECSRIQSAALLRLIRHVEPLTTFDILSLTLVMGKSAENELAVRTTTSIAQSGRIHGRLMREAAMMLVRPEWTYLLPSFVQFCSCLLATCFRASTRVTLASNLISSSVDSFIVLIETASIVHEEVSSTSPQRCPLI</sequence>
<dbReference type="InParanoid" id="M4BV21"/>
<proteinExistence type="predicted"/>
<reference evidence="2" key="1">
    <citation type="journal article" date="2010" name="Science">
        <title>Signatures of adaptation to obligate biotrophy in the Hyaloperonospora arabidopsidis genome.</title>
        <authorList>
            <person name="Baxter L."/>
            <person name="Tripathy S."/>
            <person name="Ishaque N."/>
            <person name="Boot N."/>
            <person name="Cabral A."/>
            <person name="Kemen E."/>
            <person name="Thines M."/>
            <person name="Ah-Fong A."/>
            <person name="Anderson R."/>
            <person name="Badejoko W."/>
            <person name="Bittner-Eddy P."/>
            <person name="Boore J.L."/>
            <person name="Chibucos M.C."/>
            <person name="Coates M."/>
            <person name="Dehal P."/>
            <person name="Delehaunty K."/>
            <person name="Dong S."/>
            <person name="Downton P."/>
            <person name="Dumas B."/>
            <person name="Fabro G."/>
            <person name="Fronick C."/>
            <person name="Fuerstenberg S.I."/>
            <person name="Fulton L."/>
            <person name="Gaulin E."/>
            <person name="Govers F."/>
            <person name="Hughes L."/>
            <person name="Humphray S."/>
            <person name="Jiang R.H."/>
            <person name="Judelson H."/>
            <person name="Kamoun S."/>
            <person name="Kyung K."/>
            <person name="Meijer H."/>
            <person name="Minx P."/>
            <person name="Morris P."/>
            <person name="Nelson J."/>
            <person name="Phuntumart V."/>
            <person name="Qutob D."/>
            <person name="Rehmany A."/>
            <person name="Rougon-Cardoso A."/>
            <person name="Ryden P."/>
            <person name="Torto-Alalibo T."/>
            <person name="Studholme D."/>
            <person name="Wang Y."/>
            <person name="Win J."/>
            <person name="Wood J."/>
            <person name="Clifton S.W."/>
            <person name="Rogers J."/>
            <person name="Van den Ackerveken G."/>
            <person name="Jones J.D."/>
            <person name="McDowell J.M."/>
            <person name="Beynon J."/>
            <person name="Tyler B.M."/>
        </authorList>
    </citation>
    <scope>NUCLEOTIDE SEQUENCE [LARGE SCALE GENOMIC DNA]</scope>
    <source>
        <strain evidence="2">Emoy2</strain>
    </source>
</reference>
<dbReference type="EnsemblProtists" id="HpaT810361">
    <property type="protein sequence ID" value="HpaP810361"/>
    <property type="gene ID" value="HpaG810361"/>
</dbReference>
<keyword evidence="2" id="KW-1185">Reference proteome</keyword>
<dbReference type="AlphaFoldDB" id="M4BV21"/>
<dbReference type="Proteomes" id="UP000011713">
    <property type="component" value="Unassembled WGS sequence"/>
</dbReference>
<dbReference type="VEuPathDB" id="FungiDB:HpaG810361"/>
<evidence type="ECO:0000313" key="1">
    <source>
        <dbReference type="EnsemblProtists" id="HpaP810361"/>
    </source>
</evidence>
<reference evidence="1" key="2">
    <citation type="submission" date="2015-06" db="UniProtKB">
        <authorList>
            <consortium name="EnsemblProtists"/>
        </authorList>
    </citation>
    <scope>IDENTIFICATION</scope>
    <source>
        <strain evidence="1">Emoy2</strain>
    </source>
</reference>
<evidence type="ECO:0008006" key="3">
    <source>
        <dbReference type="Google" id="ProtNLM"/>
    </source>
</evidence>